<dbReference type="EMBL" id="CABL01000008">
    <property type="protein sequence ID" value="CBH75346.1"/>
    <property type="molecule type" value="Genomic_DNA"/>
</dbReference>
<sequence>MAFLKVLFVAIALALDVFAVAIGVGLRGIDIASRVRIGASFAAAEMGMSLLGLGLGGLAGRALGLHAGYLGFGVLIVLGIAMIVQAVRESKGPPLDLSRGWGLLLAALSVSVDSLGVGFSIHYIGVPIVVTLATIGVVSVLATTTGITFGRLLGQRVEASAELLAGVALVIAGAGFALLQALGIA</sequence>
<keyword evidence="2 5" id="KW-0812">Transmembrane</keyword>
<evidence type="ECO:0000256" key="3">
    <source>
        <dbReference type="ARBA" id="ARBA00022989"/>
    </source>
</evidence>
<comment type="caution">
    <text evidence="6">The sequence shown here is derived from an EMBL/GenBank/DDBJ whole genome shotgun (WGS) entry which is preliminary data.</text>
</comment>
<feature type="transmembrane region" description="Helical" evidence="5">
    <location>
        <begin position="66"/>
        <end position="88"/>
    </location>
</feature>
<keyword evidence="4 5" id="KW-0472">Membrane</keyword>
<dbReference type="PANTHER" id="PTHR35529:SF1">
    <property type="entry name" value="MANGANESE EFFLUX PUMP MNTP-RELATED"/>
    <property type="match status" value="1"/>
</dbReference>
<name>E6PFV9_9ZZZZ</name>
<feature type="transmembrane region" description="Helical" evidence="5">
    <location>
        <begin position="6"/>
        <end position="26"/>
    </location>
</feature>
<gene>
    <name evidence="6" type="ORF">CARN1_1363</name>
</gene>
<dbReference type="AlphaFoldDB" id="E6PFV9"/>
<dbReference type="PANTHER" id="PTHR35529">
    <property type="entry name" value="MANGANESE EFFLUX PUMP MNTP-RELATED"/>
    <property type="match status" value="1"/>
</dbReference>
<reference evidence="6" key="1">
    <citation type="submission" date="2009-10" db="EMBL/GenBank/DDBJ databases">
        <title>Diversity of trophic interactions inside an arsenic-rich microbial ecosystem.</title>
        <authorList>
            <person name="Bertin P.N."/>
            <person name="Heinrich-Salmeron A."/>
            <person name="Pelletier E."/>
            <person name="Goulhen-Chollet F."/>
            <person name="Arsene-Ploetze F."/>
            <person name="Gallien S."/>
            <person name="Calteau A."/>
            <person name="Vallenet D."/>
            <person name="Casiot C."/>
            <person name="Chane-Woon-Ming B."/>
            <person name="Giloteaux L."/>
            <person name="Barakat M."/>
            <person name="Bonnefoy V."/>
            <person name="Bruneel O."/>
            <person name="Chandler M."/>
            <person name="Cleiss J."/>
            <person name="Duran R."/>
            <person name="Elbaz-Poulichet F."/>
            <person name="Fonknechten N."/>
            <person name="Lauga B."/>
            <person name="Mornico D."/>
            <person name="Ortet P."/>
            <person name="Schaeffer C."/>
            <person name="Siguier P."/>
            <person name="Alexander Thil Smith A."/>
            <person name="Van Dorsselaer A."/>
            <person name="Weissenbach J."/>
            <person name="Medigue C."/>
            <person name="Le Paslier D."/>
        </authorList>
    </citation>
    <scope>NUCLEOTIDE SEQUENCE</scope>
</reference>
<evidence type="ECO:0000256" key="4">
    <source>
        <dbReference type="ARBA" id="ARBA00023136"/>
    </source>
</evidence>
<evidence type="ECO:0000313" key="6">
    <source>
        <dbReference type="EMBL" id="CBH75346.1"/>
    </source>
</evidence>
<feature type="transmembrane region" description="Helical" evidence="5">
    <location>
        <begin position="38"/>
        <end position="60"/>
    </location>
</feature>
<feature type="transmembrane region" description="Helical" evidence="5">
    <location>
        <begin position="161"/>
        <end position="182"/>
    </location>
</feature>
<evidence type="ECO:0000256" key="1">
    <source>
        <dbReference type="ARBA" id="ARBA00022475"/>
    </source>
</evidence>
<keyword evidence="1" id="KW-1003">Cell membrane</keyword>
<protein>
    <recommendedName>
        <fullName evidence="7">Manganese efflux pump MntP</fullName>
    </recommendedName>
</protein>
<dbReference type="InterPro" id="IPR003810">
    <property type="entry name" value="Mntp/YtaF"/>
</dbReference>
<accession>E6PFV9</accession>
<keyword evidence="3 5" id="KW-1133">Transmembrane helix</keyword>
<organism evidence="6">
    <name type="scientific">mine drainage metagenome</name>
    <dbReference type="NCBI Taxonomy" id="410659"/>
    <lineage>
        <taxon>unclassified sequences</taxon>
        <taxon>metagenomes</taxon>
        <taxon>ecological metagenomes</taxon>
    </lineage>
</organism>
<feature type="transmembrane region" description="Helical" evidence="5">
    <location>
        <begin position="128"/>
        <end position="149"/>
    </location>
</feature>
<proteinExistence type="predicted"/>
<dbReference type="Pfam" id="PF02659">
    <property type="entry name" value="Mntp"/>
    <property type="match status" value="1"/>
</dbReference>
<evidence type="ECO:0000256" key="2">
    <source>
        <dbReference type="ARBA" id="ARBA00022692"/>
    </source>
</evidence>
<evidence type="ECO:0000256" key="5">
    <source>
        <dbReference type="SAM" id="Phobius"/>
    </source>
</evidence>
<evidence type="ECO:0008006" key="7">
    <source>
        <dbReference type="Google" id="ProtNLM"/>
    </source>
</evidence>